<reference evidence="6" key="1">
    <citation type="journal article" date="2012" name="Nature">
        <title>A physical, genetic and functional sequence assembly of the barley genome.</title>
        <authorList>
            <consortium name="The International Barley Genome Sequencing Consortium"/>
            <person name="Mayer K.F."/>
            <person name="Waugh R."/>
            <person name="Brown J.W."/>
            <person name="Schulman A."/>
            <person name="Langridge P."/>
            <person name="Platzer M."/>
            <person name="Fincher G.B."/>
            <person name="Muehlbauer G.J."/>
            <person name="Sato K."/>
            <person name="Close T.J."/>
            <person name="Wise R.P."/>
            <person name="Stein N."/>
        </authorList>
    </citation>
    <scope>NUCLEOTIDE SEQUENCE [LARGE SCALE GENOMIC DNA]</scope>
    <source>
        <strain evidence="6">cv. Morex</strain>
    </source>
</reference>
<feature type="domain" description="WRC" evidence="4">
    <location>
        <begin position="161"/>
        <end position="205"/>
    </location>
</feature>
<evidence type="ECO:0000256" key="3">
    <source>
        <dbReference type="SAM" id="MobiDB-lite"/>
    </source>
</evidence>
<feature type="compositionally biased region" description="Basic and acidic residues" evidence="3">
    <location>
        <begin position="238"/>
        <end position="248"/>
    </location>
</feature>
<protein>
    <recommendedName>
        <fullName evidence="4">WRC domain-containing protein</fullName>
    </recommendedName>
</protein>
<feature type="region of interest" description="Disordered" evidence="3">
    <location>
        <begin position="14"/>
        <end position="36"/>
    </location>
</feature>
<dbReference type="InterPro" id="IPR014977">
    <property type="entry name" value="WRC_dom"/>
</dbReference>
<dbReference type="Gramene" id="HORVU.MOREX.r2.5HG0440370.1">
    <property type="protein sequence ID" value="HORVU.MOREX.r2.5HG0440370.1"/>
    <property type="gene ID" value="HORVU.MOREX.r2.5HG0440370"/>
</dbReference>
<feature type="region of interest" description="Disordered" evidence="3">
    <location>
        <begin position="121"/>
        <end position="151"/>
    </location>
</feature>
<dbReference type="PROSITE" id="PS51667">
    <property type="entry name" value="WRC"/>
    <property type="match status" value="1"/>
</dbReference>
<evidence type="ECO:0000259" key="4">
    <source>
        <dbReference type="PROSITE" id="PS51667"/>
    </source>
</evidence>
<accession>A0A8I6XUX7</accession>
<dbReference type="Gramene" id="HORVU.MOREX.r3.5HG0529390.1">
    <property type="protein sequence ID" value="HORVU.MOREX.r3.5HG0529390.1"/>
    <property type="gene ID" value="HORVU.MOREX.r3.5HG0529390"/>
</dbReference>
<feature type="region of interest" description="Disordered" evidence="3">
    <location>
        <begin position="229"/>
        <end position="248"/>
    </location>
</feature>
<comment type="caution">
    <text evidence="2">Lacks conserved residue(s) required for the propagation of feature annotation.</text>
</comment>
<name>A0A8I6XUX7_HORVV</name>
<dbReference type="PANTHER" id="PTHR34680:SF9">
    <property type="entry name" value="WRC DOMAIN-CONTAINING PROTEIN"/>
    <property type="match status" value="1"/>
</dbReference>
<dbReference type="AlphaFoldDB" id="A0A8I6XUX7"/>
<keyword evidence="6" id="KW-1185">Reference proteome</keyword>
<feature type="compositionally biased region" description="Basic and acidic residues" evidence="3">
    <location>
        <begin position="125"/>
        <end position="140"/>
    </location>
</feature>
<sequence>MRIRRAASLLLGATPSTFSSSQPPRLNPPPLPPAHVGGPPPCLTNMAVTDLMDQLGIEDPEDDKHFMETYFWDGIPSLLSHHPWGSRCPFPTTTYADFIEEKEEMVVDMIDDVILEPRIMENNSEENKIPTKKGEEEKNKTKSTTKGKGKEKLEVYESDDARDRWPCKMNESKRAFCGRTASQPNSYCLHHSDQKPCAISKPPHRKRIVANKGLDQGFCYYDGFGPSRSTKRHHGSSRRQEHVEQKEHAPPDYIDLTAGVAGADNIEHQVMSVSECVDEPRQDNYTDVIVNDFCEEISDDDDAPGFKCETIKVSKTLSKKRGKKHMKDRSLKSLMW</sequence>
<dbReference type="Proteomes" id="UP000011116">
    <property type="component" value="Chromosome 5H"/>
</dbReference>
<evidence type="ECO:0000313" key="5">
    <source>
        <dbReference type="EnsemblPlants" id="HORVU.MOREX.r3.5HG0529390.1"/>
    </source>
</evidence>
<evidence type="ECO:0000313" key="6">
    <source>
        <dbReference type="Proteomes" id="UP000011116"/>
    </source>
</evidence>
<dbReference type="EnsemblPlants" id="HORVU.MOREX.r3.5HG0529390.1">
    <property type="protein sequence ID" value="HORVU.MOREX.r3.5HG0529390.1"/>
    <property type="gene ID" value="HORVU.MOREX.r3.5HG0529390"/>
</dbReference>
<evidence type="ECO:0000256" key="2">
    <source>
        <dbReference type="PROSITE-ProRule" id="PRU01002"/>
    </source>
</evidence>
<dbReference type="PANTHER" id="PTHR34680">
    <property type="entry name" value="EXPRESSED PROTEIN"/>
    <property type="match status" value="1"/>
</dbReference>
<evidence type="ECO:0000256" key="1">
    <source>
        <dbReference type="ARBA" id="ARBA00023242"/>
    </source>
</evidence>
<organism evidence="5 6">
    <name type="scientific">Hordeum vulgare subsp. vulgare</name>
    <name type="common">Domesticated barley</name>
    <dbReference type="NCBI Taxonomy" id="112509"/>
    <lineage>
        <taxon>Eukaryota</taxon>
        <taxon>Viridiplantae</taxon>
        <taxon>Streptophyta</taxon>
        <taxon>Embryophyta</taxon>
        <taxon>Tracheophyta</taxon>
        <taxon>Spermatophyta</taxon>
        <taxon>Magnoliopsida</taxon>
        <taxon>Liliopsida</taxon>
        <taxon>Poales</taxon>
        <taxon>Poaceae</taxon>
        <taxon>BOP clade</taxon>
        <taxon>Pooideae</taxon>
        <taxon>Triticodae</taxon>
        <taxon>Triticeae</taxon>
        <taxon>Hordeinae</taxon>
        <taxon>Hordeum</taxon>
    </lineage>
</organism>
<reference evidence="5" key="2">
    <citation type="submission" date="2020-10" db="EMBL/GenBank/DDBJ databases">
        <authorList>
            <person name="Scholz U."/>
            <person name="Mascher M."/>
            <person name="Fiebig A."/>
        </authorList>
    </citation>
    <scope>NUCLEOTIDE SEQUENCE [LARGE SCALE GENOMIC DNA]</scope>
    <source>
        <strain evidence="5">cv. Morex</strain>
    </source>
</reference>
<feature type="compositionally biased region" description="Pro residues" evidence="3">
    <location>
        <begin position="25"/>
        <end position="36"/>
    </location>
</feature>
<reference evidence="5" key="3">
    <citation type="submission" date="2022-01" db="UniProtKB">
        <authorList>
            <consortium name="EnsemblPlants"/>
        </authorList>
    </citation>
    <scope>IDENTIFICATION</scope>
    <source>
        <strain evidence="5">subsp. vulgare</strain>
    </source>
</reference>
<proteinExistence type="predicted"/>
<keyword evidence="1" id="KW-0539">Nucleus</keyword>